<comment type="similarity">
    <text evidence="1">Belongs to the short-chain dehydrogenases/reductases (SDR) family.</text>
</comment>
<dbReference type="InterPro" id="IPR020904">
    <property type="entry name" value="Sc_DH/Rdtase_CS"/>
</dbReference>
<gene>
    <name evidence="2" type="ORF">GCM10023215_43570</name>
</gene>
<dbReference type="PANTHER" id="PTHR42879">
    <property type="entry name" value="3-OXOACYL-(ACYL-CARRIER-PROTEIN) REDUCTASE"/>
    <property type="match status" value="1"/>
</dbReference>
<dbReference type="PRINTS" id="PR00080">
    <property type="entry name" value="SDRFAMILY"/>
</dbReference>
<evidence type="ECO:0000256" key="1">
    <source>
        <dbReference type="ARBA" id="ARBA00006484"/>
    </source>
</evidence>
<proteinExistence type="inferred from homology"/>
<keyword evidence="3" id="KW-1185">Reference proteome</keyword>
<sequence length="261" mass="26903">MNVLDMTGRVALVTGAGQGVGRQVALHVAAHGGAVVVNDYHADRAEAVAAEITEQGGRAVGLRCDVTDLDDVTAMVARGTEALGPIDVLVNNAGNAGPAEDPLAHTPPFWETGPKDWEPWIATNFYGVLHSSRAVLPGMVERAYGRIVSVISDAGRTGEPNLAVYGGAKAGAAGFSRGLAKSVGRHGITVNCVALSTINTPGIAPAIADPEVARKALRGYVIRRFGEPTDAANAVLFLASDAAQWVTGQTYPVNGGYAITP</sequence>
<dbReference type="CDD" id="cd05233">
    <property type="entry name" value="SDR_c"/>
    <property type="match status" value="1"/>
</dbReference>
<name>A0ABP8X5P5_9PSEU</name>
<dbReference type="Gene3D" id="3.40.50.720">
    <property type="entry name" value="NAD(P)-binding Rossmann-like Domain"/>
    <property type="match status" value="1"/>
</dbReference>
<dbReference type="PROSITE" id="PS00061">
    <property type="entry name" value="ADH_SHORT"/>
    <property type="match status" value="1"/>
</dbReference>
<dbReference type="InterPro" id="IPR002347">
    <property type="entry name" value="SDR_fam"/>
</dbReference>
<accession>A0ABP8X5P5</accession>
<dbReference type="Pfam" id="PF13561">
    <property type="entry name" value="adh_short_C2"/>
    <property type="match status" value="1"/>
</dbReference>
<dbReference type="EMBL" id="BAABIC010000015">
    <property type="protein sequence ID" value="GAA4700154.1"/>
    <property type="molecule type" value="Genomic_DNA"/>
</dbReference>
<dbReference type="Proteomes" id="UP001500325">
    <property type="component" value="Unassembled WGS sequence"/>
</dbReference>
<dbReference type="SUPFAM" id="SSF51735">
    <property type="entry name" value="NAD(P)-binding Rossmann-fold domains"/>
    <property type="match status" value="1"/>
</dbReference>
<reference evidence="3" key="1">
    <citation type="journal article" date="2019" name="Int. J. Syst. Evol. Microbiol.">
        <title>The Global Catalogue of Microorganisms (GCM) 10K type strain sequencing project: providing services to taxonomists for standard genome sequencing and annotation.</title>
        <authorList>
            <consortium name="The Broad Institute Genomics Platform"/>
            <consortium name="The Broad Institute Genome Sequencing Center for Infectious Disease"/>
            <person name="Wu L."/>
            <person name="Ma J."/>
        </authorList>
    </citation>
    <scope>NUCLEOTIDE SEQUENCE [LARGE SCALE GENOMIC DNA]</scope>
    <source>
        <strain evidence="3">JCM 18055</strain>
    </source>
</reference>
<evidence type="ECO:0000313" key="3">
    <source>
        <dbReference type="Proteomes" id="UP001500325"/>
    </source>
</evidence>
<dbReference type="PANTHER" id="PTHR42879:SF2">
    <property type="entry name" value="3-OXOACYL-[ACYL-CARRIER-PROTEIN] REDUCTASE FABG"/>
    <property type="match status" value="1"/>
</dbReference>
<dbReference type="RefSeq" id="WP_345382568.1">
    <property type="nucleotide sequence ID" value="NZ_BAABIC010000015.1"/>
</dbReference>
<protein>
    <submittedName>
        <fullName evidence="2">SDR family oxidoreductase</fullName>
    </submittedName>
</protein>
<evidence type="ECO:0000313" key="2">
    <source>
        <dbReference type="EMBL" id="GAA4700154.1"/>
    </source>
</evidence>
<dbReference type="InterPro" id="IPR036291">
    <property type="entry name" value="NAD(P)-bd_dom_sf"/>
</dbReference>
<comment type="caution">
    <text evidence="2">The sequence shown here is derived from an EMBL/GenBank/DDBJ whole genome shotgun (WGS) entry which is preliminary data.</text>
</comment>
<dbReference type="PRINTS" id="PR00081">
    <property type="entry name" value="GDHRDH"/>
</dbReference>
<organism evidence="2 3">
    <name type="scientific">Pseudonocardia yuanmonensis</name>
    <dbReference type="NCBI Taxonomy" id="1095914"/>
    <lineage>
        <taxon>Bacteria</taxon>
        <taxon>Bacillati</taxon>
        <taxon>Actinomycetota</taxon>
        <taxon>Actinomycetes</taxon>
        <taxon>Pseudonocardiales</taxon>
        <taxon>Pseudonocardiaceae</taxon>
        <taxon>Pseudonocardia</taxon>
    </lineage>
</organism>
<dbReference type="InterPro" id="IPR050259">
    <property type="entry name" value="SDR"/>
</dbReference>